<feature type="transmembrane region" description="Helical" evidence="1">
    <location>
        <begin position="87"/>
        <end position="104"/>
    </location>
</feature>
<sequence length="251" mass="28969">MKNWFMQATISIGKILIFGLLLQFYFVLFTLRGVIILGVFPALATCFKLIMRRLDQAADFSIEVTPRALWTEFRAFYQTSFFEINKIGYLALLPLFVLIIDFNINARLLGSFPIQLGLLLLLVLYADFLVYLFPVFVRYRLDFGNYFKQTLVVSVMNPKSLLLVTLMLVSLSLVFVIFPAIALFVFMPLYLWPITRITLSALQKLKSHDDDPPKESSKKTTHPRIMDQVCLLLPDRFCVAFRGLYLDLVPQ</sequence>
<gene>
    <name evidence="2" type="ORF">FC15_GL001765</name>
</gene>
<organism evidence="2 3">
    <name type="scientific">Lapidilactobacillus concavus DSM 17758</name>
    <dbReference type="NCBI Taxonomy" id="1423735"/>
    <lineage>
        <taxon>Bacteria</taxon>
        <taxon>Bacillati</taxon>
        <taxon>Bacillota</taxon>
        <taxon>Bacilli</taxon>
        <taxon>Lactobacillales</taxon>
        <taxon>Lactobacillaceae</taxon>
        <taxon>Lapidilactobacillus</taxon>
    </lineage>
</organism>
<dbReference type="EMBL" id="AZFX01000059">
    <property type="protein sequence ID" value="KRM09115.1"/>
    <property type="molecule type" value="Genomic_DNA"/>
</dbReference>
<accession>A0A0R1VZ12</accession>
<dbReference type="STRING" id="1423735.FC15_GL001765"/>
<name>A0A0R1VZ12_9LACO</name>
<keyword evidence="1" id="KW-1133">Transmembrane helix</keyword>
<dbReference type="AlphaFoldDB" id="A0A0R1VZ12"/>
<dbReference type="InterPro" id="IPR006938">
    <property type="entry name" value="DUF624"/>
</dbReference>
<keyword evidence="3" id="KW-1185">Reference proteome</keyword>
<keyword evidence="1" id="KW-0812">Transmembrane</keyword>
<evidence type="ECO:0000313" key="2">
    <source>
        <dbReference type="EMBL" id="KRM09115.1"/>
    </source>
</evidence>
<evidence type="ECO:0000256" key="1">
    <source>
        <dbReference type="SAM" id="Phobius"/>
    </source>
</evidence>
<comment type="caution">
    <text evidence="2">The sequence shown here is derived from an EMBL/GenBank/DDBJ whole genome shotgun (WGS) entry which is preliminary data.</text>
</comment>
<dbReference type="Proteomes" id="UP000051315">
    <property type="component" value="Unassembled WGS sequence"/>
</dbReference>
<keyword evidence="1" id="KW-0472">Membrane</keyword>
<protein>
    <submittedName>
        <fullName evidence="2">Uncharacterized protein</fullName>
    </submittedName>
</protein>
<proteinExistence type="predicted"/>
<dbReference type="PATRIC" id="fig|1423735.3.peg.1832"/>
<feature type="transmembrane region" description="Helical" evidence="1">
    <location>
        <begin position="161"/>
        <end position="192"/>
    </location>
</feature>
<reference evidence="2 3" key="1">
    <citation type="journal article" date="2015" name="Genome Announc.">
        <title>Expanding the biotechnology potential of lactobacilli through comparative genomics of 213 strains and associated genera.</title>
        <authorList>
            <person name="Sun Z."/>
            <person name="Harris H.M."/>
            <person name="McCann A."/>
            <person name="Guo C."/>
            <person name="Argimon S."/>
            <person name="Zhang W."/>
            <person name="Yang X."/>
            <person name="Jeffery I.B."/>
            <person name="Cooney J.C."/>
            <person name="Kagawa T.F."/>
            <person name="Liu W."/>
            <person name="Song Y."/>
            <person name="Salvetti E."/>
            <person name="Wrobel A."/>
            <person name="Rasinkangas P."/>
            <person name="Parkhill J."/>
            <person name="Rea M.C."/>
            <person name="O'Sullivan O."/>
            <person name="Ritari J."/>
            <person name="Douillard F.P."/>
            <person name="Paul Ross R."/>
            <person name="Yang R."/>
            <person name="Briner A.E."/>
            <person name="Felis G.E."/>
            <person name="de Vos W.M."/>
            <person name="Barrangou R."/>
            <person name="Klaenhammer T.R."/>
            <person name="Caufield P.W."/>
            <person name="Cui Y."/>
            <person name="Zhang H."/>
            <person name="O'Toole P.W."/>
        </authorList>
    </citation>
    <scope>NUCLEOTIDE SEQUENCE [LARGE SCALE GENOMIC DNA]</scope>
    <source>
        <strain evidence="2 3">DSM 17758</strain>
    </source>
</reference>
<dbReference type="RefSeq" id="WP_057824819.1">
    <property type="nucleotide sequence ID" value="NZ_AZFX01000059.1"/>
</dbReference>
<feature type="transmembrane region" description="Helical" evidence="1">
    <location>
        <begin position="116"/>
        <end position="141"/>
    </location>
</feature>
<dbReference type="Pfam" id="PF04854">
    <property type="entry name" value="DUF624"/>
    <property type="match status" value="1"/>
</dbReference>
<dbReference type="OrthoDB" id="2185447at2"/>
<evidence type="ECO:0000313" key="3">
    <source>
        <dbReference type="Proteomes" id="UP000051315"/>
    </source>
</evidence>